<dbReference type="PANTHER" id="PTHR11795:SF442">
    <property type="entry name" value="ABC TRANSPORTER ATP-BINDING PROTEIN"/>
    <property type="match status" value="1"/>
</dbReference>
<feature type="transmembrane region" description="Helical" evidence="9">
    <location>
        <begin position="219"/>
        <end position="241"/>
    </location>
</feature>
<feature type="transmembrane region" description="Helical" evidence="9">
    <location>
        <begin position="253"/>
        <end position="281"/>
    </location>
</feature>
<evidence type="ECO:0000313" key="10">
    <source>
        <dbReference type="EMBL" id="ROQ00345.1"/>
    </source>
</evidence>
<sequence length="316" mass="34062">MQDGLTDTGGGAGALPPFFPFSQTKARSRSPMHIYLLQILNGIGIGMIYFLIAVGLTVIFGILRFVNFAHGAFYLVGAYLAFYLIQLFDSFWLALLVSPLAVAALAWLLDRVLFHRIYHMSHDAHILVTVGIALMFQETVMAIWGPVPQHVPIPTGLDGIVILGDFVYPTYRLFVIAVAAVLAGGLWLMMERSRIGAMLRAGSESPEMLSLLGVDTFRLFGFTFAGAAWLAAVAGTIAAPLRGVEPFMSFEALAIAFVVVVIGGLGNFTGALAGGLMIGIVQSLMSSIWPEGARLMIYVTMLAVILLRPYGLFGRA</sequence>
<comment type="subcellular location">
    <subcellularLocation>
        <location evidence="1">Cell membrane</location>
        <topology evidence="1">Multi-pass membrane protein</topology>
    </subcellularLocation>
</comment>
<dbReference type="AlphaFoldDB" id="A0A3N1MBC1"/>
<keyword evidence="11" id="KW-1185">Reference proteome</keyword>
<dbReference type="Proteomes" id="UP000278222">
    <property type="component" value="Unassembled WGS sequence"/>
</dbReference>
<keyword evidence="3" id="KW-1003">Cell membrane</keyword>
<evidence type="ECO:0000256" key="5">
    <source>
        <dbReference type="ARBA" id="ARBA00022970"/>
    </source>
</evidence>
<evidence type="ECO:0000313" key="11">
    <source>
        <dbReference type="Proteomes" id="UP000278222"/>
    </source>
</evidence>
<feature type="transmembrane region" description="Helical" evidence="9">
    <location>
        <begin position="34"/>
        <end position="58"/>
    </location>
</feature>
<dbReference type="PANTHER" id="PTHR11795">
    <property type="entry name" value="BRANCHED-CHAIN AMINO ACID TRANSPORT SYSTEM PERMEASE PROTEIN LIVH"/>
    <property type="match status" value="1"/>
</dbReference>
<organism evidence="10 11">
    <name type="scientific">Stella humosa</name>
    <dbReference type="NCBI Taxonomy" id="94"/>
    <lineage>
        <taxon>Bacteria</taxon>
        <taxon>Pseudomonadati</taxon>
        <taxon>Pseudomonadota</taxon>
        <taxon>Alphaproteobacteria</taxon>
        <taxon>Rhodospirillales</taxon>
        <taxon>Stellaceae</taxon>
        <taxon>Stella</taxon>
    </lineage>
</organism>
<dbReference type="InterPro" id="IPR052157">
    <property type="entry name" value="BCAA_transport_permease"/>
</dbReference>
<dbReference type="GO" id="GO:0006865">
    <property type="term" value="P:amino acid transport"/>
    <property type="evidence" value="ECO:0007669"/>
    <property type="project" value="UniProtKB-KW"/>
</dbReference>
<accession>A0A3N1MBC1</accession>
<dbReference type="EMBL" id="RJKX01000013">
    <property type="protein sequence ID" value="ROQ00345.1"/>
    <property type="molecule type" value="Genomic_DNA"/>
</dbReference>
<keyword evidence="4 9" id="KW-0812">Transmembrane</keyword>
<evidence type="ECO:0000256" key="8">
    <source>
        <dbReference type="ARBA" id="ARBA00037998"/>
    </source>
</evidence>
<dbReference type="InterPro" id="IPR001851">
    <property type="entry name" value="ABC_transp_permease"/>
</dbReference>
<evidence type="ECO:0000256" key="1">
    <source>
        <dbReference type="ARBA" id="ARBA00004651"/>
    </source>
</evidence>
<feature type="transmembrane region" description="Helical" evidence="9">
    <location>
        <begin position="171"/>
        <end position="190"/>
    </location>
</feature>
<name>A0A3N1MBC1_9PROT</name>
<protein>
    <submittedName>
        <fullName evidence="10">Amino acid/amide ABC transporter membrane protein 1 (HAAT family)</fullName>
    </submittedName>
</protein>
<dbReference type="Pfam" id="PF02653">
    <property type="entry name" value="BPD_transp_2"/>
    <property type="match status" value="1"/>
</dbReference>
<feature type="transmembrane region" description="Helical" evidence="9">
    <location>
        <begin position="65"/>
        <end position="85"/>
    </location>
</feature>
<keyword evidence="6 9" id="KW-1133">Transmembrane helix</keyword>
<comment type="similarity">
    <text evidence="8">Belongs to the binding-protein-dependent transport system permease family. LivHM subfamily.</text>
</comment>
<reference evidence="10 11" key="1">
    <citation type="submission" date="2018-11" db="EMBL/GenBank/DDBJ databases">
        <title>Genomic Encyclopedia of Type Strains, Phase IV (KMG-IV): sequencing the most valuable type-strain genomes for metagenomic binning, comparative biology and taxonomic classification.</title>
        <authorList>
            <person name="Goeker M."/>
        </authorList>
    </citation>
    <scope>NUCLEOTIDE SEQUENCE [LARGE SCALE GENOMIC DNA]</scope>
    <source>
        <strain evidence="10 11">DSM 5900</strain>
    </source>
</reference>
<dbReference type="CDD" id="cd06582">
    <property type="entry name" value="TM_PBP1_LivH_like"/>
    <property type="match status" value="1"/>
</dbReference>
<comment type="caution">
    <text evidence="10">The sequence shown here is derived from an EMBL/GenBank/DDBJ whole genome shotgun (WGS) entry which is preliminary data.</text>
</comment>
<evidence type="ECO:0000256" key="4">
    <source>
        <dbReference type="ARBA" id="ARBA00022692"/>
    </source>
</evidence>
<keyword evidence="5" id="KW-0029">Amino-acid transport</keyword>
<evidence type="ECO:0000256" key="7">
    <source>
        <dbReference type="ARBA" id="ARBA00023136"/>
    </source>
</evidence>
<feature type="transmembrane region" description="Helical" evidence="9">
    <location>
        <begin position="126"/>
        <end position="147"/>
    </location>
</feature>
<evidence type="ECO:0000256" key="3">
    <source>
        <dbReference type="ARBA" id="ARBA00022475"/>
    </source>
</evidence>
<keyword evidence="7 9" id="KW-0472">Membrane</keyword>
<evidence type="ECO:0000256" key="6">
    <source>
        <dbReference type="ARBA" id="ARBA00022989"/>
    </source>
</evidence>
<feature type="transmembrane region" description="Helical" evidence="9">
    <location>
        <begin position="293"/>
        <end position="313"/>
    </location>
</feature>
<proteinExistence type="inferred from homology"/>
<evidence type="ECO:0000256" key="9">
    <source>
        <dbReference type="SAM" id="Phobius"/>
    </source>
</evidence>
<feature type="transmembrane region" description="Helical" evidence="9">
    <location>
        <begin position="91"/>
        <end position="114"/>
    </location>
</feature>
<gene>
    <name evidence="10" type="ORF">EDC65_2141</name>
</gene>
<keyword evidence="2" id="KW-0813">Transport</keyword>
<dbReference type="GO" id="GO:0022857">
    <property type="term" value="F:transmembrane transporter activity"/>
    <property type="evidence" value="ECO:0007669"/>
    <property type="project" value="InterPro"/>
</dbReference>
<dbReference type="GO" id="GO:0005886">
    <property type="term" value="C:plasma membrane"/>
    <property type="evidence" value="ECO:0007669"/>
    <property type="project" value="UniProtKB-SubCell"/>
</dbReference>
<evidence type="ECO:0000256" key="2">
    <source>
        <dbReference type="ARBA" id="ARBA00022448"/>
    </source>
</evidence>